<proteinExistence type="predicted"/>
<reference evidence="1 2" key="1">
    <citation type="submission" date="2019-05" db="EMBL/GenBank/DDBJ databases">
        <title>Mikania micrantha, genome provides insights into the molecular mechanism of rapid growth.</title>
        <authorList>
            <person name="Liu B."/>
        </authorList>
    </citation>
    <scope>NUCLEOTIDE SEQUENCE [LARGE SCALE GENOMIC DNA]</scope>
    <source>
        <strain evidence="1">NLD-2019</strain>
        <tissue evidence="1">Leaf</tissue>
    </source>
</reference>
<dbReference type="Proteomes" id="UP000326396">
    <property type="component" value="Linkage Group LG12"/>
</dbReference>
<evidence type="ECO:0000313" key="1">
    <source>
        <dbReference type="EMBL" id="KAD6453341.1"/>
    </source>
</evidence>
<sequence length="171" mass="19560">MECCSCPDSIEDLRIFLCSSITSISLQTRGGGHQQLESFYIQNCNKLLEKEWGGQNNNNSSMPMLLENVVIDDWPNLKSMINLNCLVHLTRMDGRFPRGLWPPNLQSLQIGRLKKPILEWGSQNFPTSLVDLVLEDGSAEDGVQQRRELLVPHLPYPMYRHITRFISTFAL</sequence>
<organism evidence="1 2">
    <name type="scientific">Mikania micrantha</name>
    <name type="common">bitter vine</name>
    <dbReference type="NCBI Taxonomy" id="192012"/>
    <lineage>
        <taxon>Eukaryota</taxon>
        <taxon>Viridiplantae</taxon>
        <taxon>Streptophyta</taxon>
        <taxon>Embryophyta</taxon>
        <taxon>Tracheophyta</taxon>
        <taxon>Spermatophyta</taxon>
        <taxon>Magnoliopsida</taxon>
        <taxon>eudicotyledons</taxon>
        <taxon>Gunneridae</taxon>
        <taxon>Pentapetalae</taxon>
        <taxon>asterids</taxon>
        <taxon>campanulids</taxon>
        <taxon>Asterales</taxon>
        <taxon>Asteraceae</taxon>
        <taxon>Asteroideae</taxon>
        <taxon>Heliantheae alliance</taxon>
        <taxon>Eupatorieae</taxon>
        <taxon>Mikania</taxon>
    </lineage>
</organism>
<dbReference type="OrthoDB" id="26890at2759"/>
<gene>
    <name evidence="1" type="ORF">E3N88_08046</name>
</gene>
<evidence type="ECO:0000313" key="2">
    <source>
        <dbReference type="Proteomes" id="UP000326396"/>
    </source>
</evidence>
<comment type="caution">
    <text evidence="1">The sequence shown here is derived from an EMBL/GenBank/DDBJ whole genome shotgun (WGS) entry which is preliminary data.</text>
</comment>
<dbReference type="EMBL" id="SZYD01000004">
    <property type="protein sequence ID" value="KAD6453341.1"/>
    <property type="molecule type" value="Genomic_DNA"/>
</dbReference>
<keyword evidence="2" id="KW-1185">Reference proteome</keyword>
<name>A0A5N6PH38_9ASTR</name>
<dbReference type="AlphaFoldDB" id="A0A5N6PH38"/>
<accession>A0A5N6PH38</accession>
<protein>
    <submittedName>
        <fullName evidence="1">Uncharacterized protein</fullName>
    </submittedName>
</protein>